<accession>A0A0L9V9X2</accession>
<feature type="region of interest" description="Disordered" evidence="2">
    <location>
        <begin position="1"/>
        <end position="54"/>
    </location>
</feature>
<gene>
    <name evidence="4" type="ORF">LR48_Vigan09g045700</name>
</gene>
<dbReference type="Proteomes" id="UP000053144">
    <property type="component" value="Chromosome 9"/>
</dbReference>
<keyword evidence="1" id="KW-0175">Coiled coil</keyword>
<evidence type="ECO:0000256" key="2">
    <source>
        <dbReference type="SAM" id="MobiDB-lite"/>
    </source>
</evidence>
<feature type="domain" description="Transposase (putative) gypsy type" evidence="3">
    <location>
        <begin position="134"/>
        <end position="191"/>
    </location>
</feature>
<proteinExistence type="predicted"/>
<protein>
    <recommendedName>
        <fullName evidence="3">Transposase (putative) gypsy type domain-containing protein</fullName>
    </recommendedName>
</protein>
<feature type="coiled-coil region" evidence="1">
    <location>
        <begin position="464"/>
        <end position="512"/>
    </location>
</feature>
<evidence type="ECO:0000313" key="5">
    <source>
        <dbReference type="Proteomes" id="UP000053144"/>
    </source>
</evidence>
<organism evidence="4 5">
    <name type="scientific">Phaseolus angularis</name>
    <name type="common">Azuki bean</name>
    <name type="synonym">Vigna angularis</name>
    <dbReference type="NCBI Taxonomy" id="3914"/>
    <lineage>
        <taxon>Eukaryota</taxon>
        <taxon>Viridiplantae</taxon>
        <taxon>Streptophyta</taxon>
        <taxon>Embryophyta</taxon>
        <taxon>Tracheophyta</taxon>
        <taxon>Spermatophyta</taxon>
        <taxon>Magnoliopsida</taxon>
        <taxon>eudicotyledons</taxon>
        <taxon>Gunneridae</taxon>
        <taxon>Pentapetalae</taxon>
        <taxon>rosids</taxon>
        <taxon>fabids</taxon>
        <taxon>Fabales</taxon>
        <taxon>Fabaceae</taxon>
        <taxon>Papilionoideae</taxon>
        <taxon>50 kb inversion clade</taxon>
        <taxon>NPAAA clade</taxon>
        <taxon>indigoferoid/millettioid clade</taxon>
        <taxon>Phaseoleae</taxon>
        <taxon>Vigna</taxon>
    </lineage>
</organism>
<dbReference type="PANTHER" id="PTHR31099:SF28">
    <property type="entry name" value="F5J5.12"/>
    <property type="match status" value="1"/>
</dbReference>
<feature type="compositionally biased region" description="Basic and acidic residues" evidence="2">
    <location>
        <begin position="596"/>
        <end position="612"/>
    </location>
</feature>
<evidence type="ECO:0000313" key="4">
    <source>
        <dbReference type="EMBL" id="KOM51798.1"/>
    </source>
</evidence>
<dbReference type="AlphaFoldDB" id="A0A0L9V9X2"/>
<dbReference type="Gramene" id="KOM51798">
    <property type="protein sequence ID" value="KOM51798"/>
    <property type="gene ID" value="LR48_Vigan09g045700"/>
</dbReference>
<dbReference type="PANTHER" id="PTHR31099">
    <property type="entry name" value="OS06G0165300 PROTEIN"/>
    <property type="match status" value="1"/>
</dbReference>
<feature type="compositionally biased region" description="Low complexity" evidence="2">
    <location>
        <begin position="28"/>
        <end position="40"/>
    </location>
</feature>
<dbReference type="Pfam" id="PF04195">
    <property type="entry name" value="Transposase_28"/>
    <property type="match status" value="1"/>
</dbReference>
<feature type="region of interest" description="Disordered" evidence="2">
    <location>
        <begin position="308"/>
        <end position="355"/>
    </location>
</feature>
<sequence>MVVVHVESSLESSGSSGGRSMGGDGERGSSPSSVLSSFLEESARSLGPEPNSPTDADKRIIFGIPIHLLKGGIPVDDAPLELDGVIVENRSAVQEDSRLIQAGVSLRNERVYHGKGSSSDNFFFMYANFFDQLCIRVPLTEFQMAVLQVMNVAPAQLHPNAWAAVHAFLAMCSAIGITPTIPVFFHYFDVRSLPTCGWVSLTSVKDRTIFRPFSDSYKNFKNQFFKIIIDEVGRHEFHDVAGNPLFPFYWTRNPKKIKAYSVGKMNPVDLEVVRTINDLPRRLSAHNFVECLRHEDYIMSAPPHRKSNFMASRKGARGSSSSIRERVALTTRRPPLIKRASSTSRTPTVPPAVSKGSSAINVGSLLLREASPHRAFRLCSWIPLLKRPPLPPNPLLRIGRGTKRGRDSPPRKGARRKKGPPPNRPLRREFADHKGADDVRAVLLAEKKVSKDLRAAIEQMLMAQDESDKKNDELQAKVDEVKEELVDATNQLRDTREDYDRLLEECGQLKAKEMISELEVGIVFEHEEGFNKALRQASILIGVKESFALGFDIENGVFDGVLVPLKLPAIEEHPPVLENAEAVEQGTRTEDEEIGDAERAIVADDGDDRGAE</sequence>
<dbReference type="EMBL" id="CM003379">
    <property type="protein sequence ID" value="KOM51798.1"/>
    <property type="molecule type" value="Genomic_DNA"/>
</dbReference>
<feature type="compositionally biased region" description="Low complexity" evidence="2">
    <location>
        <begin position="311"/>
        <end position="322"/>
    </location>
</feature>
<evidence type="ECO:0000259" key="3">
    <source>
        <dbReference type="Pfam" id="PF04195"/>
    </source>
</evidence>
<dbReference type="InterPro" id="IPR007321">
    <property type="entry name" value="Transposase_28"/>
</dbReference>
<reference evidence="5" key="1">
    <citation type="journal article" date="2015" name="Proc. Natl. Acad. Sci. U.S.A.">
        <title>Genome sequencing of adzuki bean (Vigna angularis) provides insight into high starch and low fat accumulation and domestication.</title>
        <authorList>
            <person name="Yang K."/>
            <person name="Tian Z."/>
            <person name="Chen C."/>
            <person name="Luo L."/>
            <person name="Zhao B."/>
            <person name="Wang Z."/>
            <person name="Yu L."/>
            <person name="Li Y."/>
            <person name="Sun Y."/>
            <person name="Li W."/>
            <person name="Chen Y."/>
            <person name="Li Y."/>
            <person name="Zhang Y."/>
            <person name="Ai D."/>
            <person name="Zhao J."/>
            <person name="Shang C."/>
            <person name="Ma Y."/>
            <person name="Wu B."/>
            <person name="Wang M."/>
            <person name="Gao L."/>
            <person name="Sun D."/>
            <person name="Zhang P."/>
            <person name="Guo F."/>
            <person name="Wang W."/>
            <person name="Li Y."/>
            <person name="Wang J."/>
            <person name="Varshney R.K."/>
            <person name="Wang J."/>
            <person name="Ling H.Q."/>
            <person name="Wan P."/>
        </authorList>
    </citation>
    <scope>NUCLEOTIDE SEQUENCE</scope>
    <source>
        <strain evidence="5">cv. Jingnong 6</strain>
    </source>
</reference>
<feature type="region of interest" description="Disordered" evidence="2">
    <location>
        <begin position="391"/>
        <end position="432"/>
    </location>
</feature>
<name>A0A0L9V9X2_PHAAN</name>
<evidence type="ECO:0000256" key="1">
    <source>
        <dbReference type="SAM" id="Coils"/>
    </source>
</evidence>
<feature type="region of interest" description="Disordered" evidence="2">
    <location>
        <begin position="581"/>
        <end position="612"/>
    </location>
</feature>